<comment type="caution">
    <text evidence="2">The sequence shown here is derived from an EMBL/GenBank/DDBJ whole genome shotgun (WGS) entry which is preliminary data.</text>
</comment>
<organism evidence="2 3">
    <name type="scientific">Lasius platythorax</name>
    <dbReference type="NCBI Taxonomy" id="488582"/>
    <lineage>
        <taxon>Eukaryota</taxon>
        <taxon>Metazoa</taxon>
        <taxon>Ecdysozoa</taxon>
        <taxon>Arthropoda</taxon>
        <taxon>Hexapoda</taxon>
        <taxon>Insecta</taxon>
        <taxon>Pterygota</taxon>
        <taxon>Neoptera</taxon>
        <taxon>Endopterygota</taxon>
        <taxon>Hymenoptera</taxon>
        <taxon>Apocrita</taxon>
        <taxon>Aculeata</taxon>
        <taxon>Formicoidea</taxon>
        <taxon>Formicidae</taxon>
        <taxon>Formicinae</taxon>
        <taxon>Lasius</taxon>
        <taxon>Lasius</taxon>
    </lineage>
</organism>
<evidence type="ECO:0000313" key="2">
    <source>
        <dbReference type="EMBL" id="CAL1671896.1"/>
    </source>
</evidence>
<dbReference type="EMBL" id="CAXIPU020000435">
    <property type="protein sequence ID" value="CAL1671896.1"/>
    <property type="molecule type" value="Genomic_DNA"/>
</dbReference>
<evidence type="ECO:0000256" key="1">
    <source>
        <dbReference type="SAM" id="MobiDB-lite"/>
    </source>
</evidence>
<name>A0AAV2MWC3_9HYME</name>
<sequence length="98" mass="11663">MVDEVRKLSGVGRGGRKGGERSGSVGSIEELWRRKREDMEEEEGIRKQEEWAFRGGKRLQRSPEKKTISGLEKEKRWWDVIKKEWMREMKRILKESSD</sequence>
<feature type="region of interest" description="Disordered" evidence="1">
    <location>
        <begin position="1"/>
        <end position="26"/>
    </location>
</feature>
<evidence type="ECO:0000313" key="3">
    <source>
        <dbReference type="Proteomes" id="UP001497644"/>
    </source>
</evidence>
<gene>
    <name evidence="2" type="ORF">LPLAT_LOCUS5313</name>
</gene>
<dbReference type="AlphaFoldDB" id="A0AAV2MWC3"/>
<proteinExistence type="predicted"/>
<accession>A0AAV2MWC3</accession>
<protein>
    <submittedName>
        <fullName evidence="2">Uncharacterized protein</fullName>
    </submittedName>
</protein>
<dbReference type="Proteomes" id="UP001497644">
    <property type="component" value="Unassembled WGS sequence"/>
</dbReference>
<keyword evidence="3" id="KW-1185">Reference proteome</keyword>
<reference evidence="2" key="1">
    <citation type="submission" date="2024-04" db="EMBL/GenBank/DDBJ databases">
        <authorList>
            <consortium name="Molecular Ecology Group"/>
        </authorList>
    </citation>
    <scope>NUCLEOTIDE SEQUENCE</scope>
</reference>